<dbReference type="Proteomes" id="UP001383192">
    <property type="component" value="Unassembled WGS sequence"/>
</dbReference>
<proteinExistence type="predicted"/>
<keyword evidence="2" id="KW-1185">Reference proteome</keyword>
<evidence type="ECO:0008006" key="3">
    <source>
        <dbReference type="Google" id="ProtNLM"/>
    </source>
</evidence>
<dbReference type="SUPFAM" id="SSF54928">
    <property type="entry name" value="RNA-binding domain, RBD"/>
    <property type="match status" value="1"/>
</dbReference>
<dbReference type="GO" id="GO:0003676">
    <property type="term" value="F:nucleic acid binding"/>
    <property type="evidence" value="ECO:0007669"/>
    <property type="project" value="InterPro"/>
</dbReference>
<evidence type="ECO:0000313" key="2">
    <source>
        <dbReference type="Proteomes" id="UP001383192"/>
    </source>
</evidence>
<dbReference type="CDD" id="cd00590">
    <property type="entry name" value="RRM_SF"/>
    <property type="match status" value="1"/>
</dbReference>
<dbReference type="InterPro" id="IPR035979">
    <property type="entry name" value="RBD_domain_sf"/>
</dbReference>
<sequence length="605" mass="67119">MFEEGFMGVERLSEGPGRTLRVTFSDMEAAAQALSVECLPGETIQPIPFRIGLVQDTVSSYIPQYKKTGNVLHLGNFLPKRGPFLELGKLATNLSITSSHLDENNTLQLSFATSRQAFMFRGRVLQSPILMSAFDRQIQRLTGPAIPRHQWLAINLGISPSIYISLPPADQRRRASRIDPKARAYQLIKDFTPFGIVHQATVHNDIGYVHFLDIDSAATAIAAINRGDVKGYEHLPARWAFFGSSHQTLNPTRAYSLVPQYAPRAVTISNLPANSKQTLPNLLSPYEPIARIDFVKNDASIRFLDPRVASRFLQDVKAGHIALPEESSAKFDRKSVGCRGQSIATLWTGYSRSLNWSVGPDGSKEDIHAALGVNSWSIMDIEEQVEEKAERTFRVTFHRTIQAYRVPYRKRSHLSTPRANPNPLTHNTVCIRDFVPDPQVVRDLIGVTTNLSVMSSHLKEDNLLTLKFRTTREASVFLRRLSSTQRPSLSSLVPRTKQIMGTTITRHQYLALELGISRTLQLQGPPQVNRGGEPPVLDAAKLMQDFSAFGLVGGTHVTSNGLGHVYFLDIDSTVAALLATHNTGIGWKAASLYGTFAPHRKPRTA</sequence>
<gene>
    <name evidence="1" type="ORF">VNI00_004203</name>
</gene>
<evidence type="ECO:0000313" key="1">
    <source>
        <dbReference type="EMBL" id="KAK7052883.1"/>
    </source>
</evidence>
<accession>A0AAW0DL12</accession>
<dbReference type="AlphaFoldDB" id="A0AAW0DL12"/>
<reference evidence="1 2" key="1">
    <citation type="submission" date="2024-01" db="EMBL/GenBank/DDBJ databases">
        <title>A draft genome for a cacao thread blight-causing isolate of Paramarasmius palmivorus.</title>
        <authorList>
            <person name="Baruah I.K."/>
            <person name="Bukari Y."/>
            <person name="Amoako-Attah I."/>
            <person name="Meinhardt L.W."/>
            <person name="Bailey B.A."/>
            <person name="Cohen S.P."/>
        </authorList>
    </citation>
    <scope>NUCLEOTIDE SEQUENCE [LARGE SCALE GENOMIC DNA]</scope>
    <source>
        <strain evidence="1 2">GH-12</strain>
    </source>
</reference>
<comment type="caution">
    <text evidence="1">The sequence shown here is derived from an EMBL/GenBank/DDBJ whole genome shotgun (WGS) entry which is preliminary data.</text>
</comment>
<organism evidence="1 2">
    <name type="scientific">Paramarasmius palmivorus</name>
    <dbReference type="NCBI Taxonomy" id="297713"/>
    <lineage>
        <taxon>Eukaryota</taxon>
        <taxon>Fungi</taxon>
        <taxon>Dikarya</taxon>
        <taxon>Basidiomycota</taxon>
        <taxon>Agaricomycotina</taxon>
        <taxon>Agaricomycetes</taxon>
        <taxon>Agaricomycetidae</taxon>
        <taxon>Agaricales</taxon>
        <taxon>Marasmiineae</taxon>
        <taxon>Marasmiaceae</taxon>
        <taxon>Paramarasmius</taxon>
    </lineage>
</organism>
<name>A0AAW0DL12_9AGAR</name>
<protein>
    <recommendedName>
        <fullName evidence="3">RRM domain-containing protein</fullName>
    </recommendedName>
</protein>
<dbReference type="EMBL" id="JAYKXP010000011">
    <property type="protein sequence ID" value="KAK7052883.1"/>
    <property type="molecule type" value="Genomic_DNA"/>
</dbReference>